<dbReference type="OrthoDB" id="8243753at2"/>
<comment type="caution">
    <text evidence="1">The sequence shown here is derived from an EMBL/GenBank/DDBJ whole genome shotgun (WGS) entry which is preliminary data.</text>
</comment>
<sequence>MHDPHAVGSIVDALRQAHGDAVARLMLQDGMTLEALIDALVRPPLSNRDSVRLMIAALESGDFDVAPDFAARASHLKFIYDPPRSMRVVDIVMLTEHHTYSSAEIWLRLRP</sequence>
<keyword evidence="2" id="KW-1185">Reference proteome</keyword>
<name>A0A176YEV5_9BRAD</name>
<proteinExistence type="predicted"/>
<dbReference type="AlphaFoldDB" id="A0A176YEV5"/>
<evidence type="ECO:0000313" key="1">
    <source>
        <dbReference type="EMBL" id="OAF04019.1"/>
    </source>
</evidence>
<reference evidence="1 2" key="1">
    <citation type="submission" date="2016-03" db="EMBL/GenBank/DDBJ databases">
        <title>Draft Genome Sequence of the Strain BR 10245 (Bradyrhizobium sp.) isolated from nodules of Centrolobium paraense.</title>
        <authorList>
            <person name="Simoes-Araujo J.L.Sr."/>
            <person name="Barauna A.C."/>
            <person name="Silva K."/>
            <person name="Zilli J.E."/>
        </authorList>
    </citation>
    <scope>NUCLEOTIDE SEQUENCE [LARGE SCALE GENOMIC DNA]</scope>
    <source>
        <strain evidence="1 2">BR 10245</strain>
    </source>
</reference>
<accession>A0A176YEV5</accession>
<protein>
    <submittedName>
        <fullName evidence="1">Uncharacterized protein</fullName>
    </submittedName>
</protein>
<dbReference type="RefSeq" id="WP_063705357.1">
    <property type="nucleotide sequence ID" value="NZ_LUUB01000088.1"/>
</dbReference>
<gene>
    <name evidence="1" type="ORF">AYJ54_24505</name>
</gene>
<evidence type="ECO:0000313" key="2">
    <source>
        <dbReference type="Proteomes" id="UP000076959"/>
    </source>
</evidence>
<organism evidence="1 2">
    <name type="scientific">Bradyrhizobium centrolobii</name>
    <dbReference type="NCBI Taxonomy" id="1505087"/>
    <lineage>
        <taxon>Bacteria</taxon>
        <taxon>Pseudomonadati</taxon>
        <taxon>Pseudomonadota</taxon>
        <taxon>Alphaproteobacteria</taxon>
        <taxon>Hyphomicrobiales</taxon>
        <taxon>Nitrobacteraceae</taxon>
        <taxon>Bradyrhizobium</taxon>
    </lineage>
</organism>
<dbReference type="EMBL" id="LUUB01000088">
    <property type="protein sequence ID" value="OAF04019.1"/>
    <property type="molecule type" value="Genomic_DNA"/>
</dbReference>
<dbReference type="Proteomes" id="UP000076959">
    <property type="component" value="Unassembled WGS sequence"/>
</dbReference>